<evidence type="ECO:0000313" key="4">
    <source>
        <dbReference type="Proteomes" id="UP000254107"/>
    </source>
</evidence>
<evidence type="ECO:0000313" key="3">
    <source>
        <dbReference type="Proteomes" id="UP000191025"/>
    </source>
</evidence>
<dbReference type="EMBL" id="UGQC01000001">
    <property type="protein sequence ID" value="STY99186.1"/>
    <property type="molecule type" value="Genomic_DNA"/>
</dbReference>
<dbReference type="GeneID" id="302269216"/>
<dbReference type="InterPro" id="IPR025528">
    <property type="entry name" value="BrnA_antitoxin"/>
</dbReference>
<reference evidence="3" key="1">
    <citation type="submission" date="2017-03" db="EMBL/GenBank/DDBJ databases">
        <title>Draft genome sequence of Moraxella equi CCUG 4950T type strain.</title>
        <authorList>
            <person name="Salva-Serra F."/>
            <person name="Engstrom-Jakobsson H."/>
            <person name="Thorell K."/>
            <person name="Jaen-Luchoro D."/>
            <person name="Gonzales-Siles L."/>
            <person name="Karlsson R."/>
            <person name="Yazdan S."/>
            <person name="Boulund F."/>
            <person name="Johnning A."/>
            <person name="Engstrand L."/>
            <person name="Kristiansson E."/>
            <person name="Moore E."/>
        </authorList>
    </citation>
    <scope>NUCLEOTIDE SEQUENCE [LARGE SCALE GENOMIC DNA]</scope>
    <source>
        <strain evidence="3">CCUG 4441</strain>
    </source>
</reference>
<dbReference type="AlphaFoldDB" id="A0A1V4GKZ3"/>
<reference evidence="1" key="2">
    <citation type="submission" date="2017-03" db="EMBL/GenBank/DDBJ databases">
        <authorList>
            <person name="Afonso C.L."/>
            <person name="Miller P.J."/>
            <person name="Scott M.A."/>
            <person name="Spackman E."/>
            <person name="Goraichik I."/>
            <person name="Dimitrov K.M."/>
            <person name="Suarez D.L."/>
            <person name="Swayne D.E."/>
        </authorList>
    </citation>
    <scope>NUCLEOTIDE SEQUENCE</scope>
    <source>
        <strain evidence="1">CCUG 4441</strain>
    </source>
</reference>
<sequence>MAIVRKSLDDLKRTAIDTDELVTLKAMRDDEIDYDDIPPLTDAQIANFKLYKPTKQQVTLRLDSDVLAWLKKDGKGYQTRANQLLRQLMLKELNA</sequence>
<reference evidence="2 4" key="3">
    <citation type="submission" date="2018-06" db="EMBL/GenBank/DDBJ databases">
        <authorList>
            <consortium name="Pathogen Informatics"/>
            <person name="Doyle S."/>
        </authorList>
    </citation>
    <scope>NUCLEOTIDE SEQUENCE [LARGE SCALE GENOMIC DNA]</scope>
    <source>
        <strain evidence="2 4">NCTC7911</strain>
    </source>
</reference>
<keyword evidence="4" id="KW-1185">Reference proteome</keyword>
<dbReference type="RefSeq" id="WP_062500941.1">
    <property type="nucleotide sequence ID" value="NZ_MXAN01000137.1"/>
</dbReference>
<evidence type="ECO:0000313" key="2">
    <source>
        <dbReference type="EMBL" id="STY99186.1"/>
    </source>
</evidence>
<accession>A0A1V4GKZ3</accession>
<dbReference type="EMBL" id="MXAN01000137">
    <property type="protein sequence ID" value="OPH33088.1"/>
    <property type="molecule type" value="Genomic_DNA"/>
</dbReference>
<organism evidence="1 3">
    <name type="scientific">Moraxella lacunata</name>
    <dbReference type="NCBI Taxonomy" id="477"/>
    <lineage>
        <taxon>Bacteria</taxon>
        <taxon>Pseudomonadati</taxon>
        <taxon>Pseudomonadota</taxon>
        <taxon>Gammaproteobacteria</taxon>
        <taxon>Moraxellales</taxon>
        <taxon>Moraxellaceae</taxon>
        <taxon>Moraxella</taxon>
    </lineage>
</organism>
<gene>
    <name evidence="1" type="ORF">B5J94_13730</name>
    <name evidence="2" type="ORF">NCTC7911_00559</name>
</gene>
<dbReference type="Proteomes" id="UP000254107">
    <property type="component" value="Unassembled WGS sequence"/>
</dbReference>
<protein>
    <submittedName>
        <fullName evidence="2">Uncharacterized protein conserved in bacteria</fullName>
    </submittedName>
</protein>
<dbReference type="Pfam" id="PF14384">
    <property type="entry name" value="BrnA_antitoxin"/>
    <property type="match status" value="1"/>
</dbReference>
<evidence type="ECO:0000313" key="1">
    <source>
        <dbReference type="EMBL" id="OPH33088.1"/>
    </source>
</evidence>
<name>A0A1V4GKZ3_MORLA</name>
<dbReference type="Proteomes" id="UP000191025">
    <property type="component" value="Unassembled WGS sequence"/>
</dbReference>
<proteinExistence type="predicted"/>